<protein>
    <recommendedName>
        <fullName evidence="9">AP2/ERF domain-containing protein</fullName>
    </recommendedName>
</protein>
<dbReference type="PANTHER" id="PTHR31985">
    <property type="entry name" value="ETHYLENE-RESPONSIVE TRANSCRIPTION FACTOR ERF042-RELATED"/>
    <property type="match status" value="1"/>
</dbReference>
<name>A0A978UWG1_ZIZJJ</name>
<dbReference type="GO" id="GO:0003677">
    <property type="term" value="F:DNA binding"/>
    <property type="evidence" value="ECO:0007669"/>
    <property type="project" value="UniProtKB-KW"/>
</dbReference>
<dbReference type="Pfam" id="PF00847">
    <property type="entry name" value="AP2"/>
    <property type="match status" value="2"/>
</dbReference>
<dbReference type="AlphaFoldDB" id="A0A978UWG1"/>
<reference evidence="10" key="1">
    <citation type="journal article" date="2021" name="Front. Plant Sci.">
        <title>Chromosome-Scale Genome Assembly for Chinese Sour Jujube and Insights Into Its Genome Evolution and Domestication Signature.</title>
        <authorList>
            <person name="Shen L.-Y."/>
            <person name="Luo H."/>
            <person name="Wang X.-L."/>
            <person name="Wang X.-M."/>
            <person name="Qiu X.-J."/>
            <person name="Liu H."/>
            <person name="Zhou S.-S."/>
            <person name="Jia K.-H."/>
            <person name="Nie S."/>
            <person name="Bao Y.-T."/>
            <person name="Zhang R.-G."/>
            <person name="Yun Q.-Z."/>
            <person name="Chai Y.-H."/>
            <person name="Lu J.-Y."/>
            <person name="Li Y."/>
            <person name="Zhao S.-W."/>
            <person name="Mao J.-F."/>
            <person name="Jia S.-G."/>
            <person name="Mao Y.-M."/>
        </authorList>
    </citation>
    <scope>NUCLEOTIDE SEQUENCE</scope>
    <source>
        <strain evidence="10">AT0</strain>
        <tissue evidence="10">Leaf</tissue>
    </source>
</reference>
<evidence type="ECO:0000256" key="4">
    <source>
        <dbReference type="ARBA" id="ARBA00023159"/>
    </source>
</evidence>
<evidence type="ECO:0000256" key="3">
    <source>
        <dbReference type="ARBA" id="ARBA00023125"/>
    </source>
</evidence>
<feature type="region of interest" description="Disordered" evidence="8">
    <location>
        <begin position="96"/>
        <end position="141"/>
    </location>
</feature>
<evidence type="ECO:0000256" key="5">
    <source>
        <dbReference type="ARBA" id="ARBA00023163"/>
    </source>
</evidence>
<organism evidence="10 11">
    <name type="scientific">Ziziphus jujuba var. spinosa</name>
    <dbReference type="NCBI Taxonomy" id="714518"/>
    <lineage>
        <taxon>Eukaryota</taxon>
        <taxon>Viridiplantae</taxon>
        <taxon>Streptophyta</taxon>
        <taxon>Embryophyta</taxon>
        <taxon>Tracheophyta</taxon>
        <taxon>Spermatophyta</taxon>
        <taxon>Magnoliopsida</taxon>
        <taxon>eudicotyledons</taxon>
        <taxon>Gunneridae</taxon>
        <taxon>Pentapetalae</taxon>
        <taxon>rosids</taxon>
        <taxon>fabids</taxon>
        <taxon>Rosales</taxon>
        <taxon>Rhamnaceae</taxon>
        <taxon>Paliureae</taxon>
        <taxon>Ziziphus</taxon>
    </lineage>
</organism>
<dbReference type="GO" id="GO:0005634">
    <property type="term" value="C:nucleus"/>
    <property type="evidence" value="ECO:0007669"/>
    <property type="project" value="UniProtKB-SubCell"/>
</dbReference>
<dbReference type="Proteomes" id="UP000813462">
    <property type="component" value="Unassembled WGS sequence"/>
</dbReference>
<proteinExistence type="inferred from homology"/>
<evidence type="ECO:0000256" key="6">
    <source>
        <dbReference type="ARBA" id="ARBA00023242"/>
    </source>
</evidence>
<comment type="similarity">
    <text evidence="7">Belongs to the AP2/ERF transcription factor family. ERF subfamily.</text>
</comment>
<dbReference type="InterPro" id="IPR051032">
    <property type="entry name" value="AP2/ERF_TF_ERF_subfamily"/>
</dbReference>
<evidence type="ECO:0000256" key="1">
    <source>
        <dbReference type="ARBA" id="ARBA00004123"/>
    </source>
</evidence>
<keyword evidence="5" id="KW-0804">Transcription</keyword>
<evidence type="ECO:0000256" key="8">
    <source>
        <dbReference type="SAM" id="MobiDB-lite"/>
    </source>
</evidence>
<evidence type="ECO:0000313" key="10">
    <source>
        <dbReference type="EMBL" id="KAH7519327.1"/>
    </source>
</evidence>
<dbReference type="InterPro" id="IPR016177">
    <property type="entry name" value="DNA-bd_dom_sf"/>
</dbReference>
<dbReference type="InterPro" id="IPR001471">
    <property type="entry name" value="AP2/ERF_dom"/>
</dbReference>
<dbReference type="SUPFAM" id="SSF54171">
    <property type="entry name" value="DNA-binding domain"/>
    <property type="match status" value="2"/>
</dbReference>
<dbReference type="PROSITE" id="PS51032">
    <property type="entry name" value="AP2_ERF"/>
    <property type="match status" value="2"/>
</dbReference>
<dbReference type="Gene3D" id="3.30.730.10">
    <property type="entry name" value="AP2/ERF domain"/>
    <property type="match status" value="2"/>
</dbReference>
<evidence type="ECO:0000256" key="7">
    <source>
        <dbReference type="ARBA" id="ARBA00024343"/>
    </source>
</evidence>
<sequence length="359" mass="39620">MKRTETVKPAERSDSRYKGVRKRKWGKYVSEIRLPNSRERIWLGSYDTAEKAARAFDAALYCLRGRTAKFNFPDNPPEIDGGRSLTPAEIQVAASRFANSDPQKSNSDVCISESQSQMESASSPSPSVSEGSGTVQLDSDTTTDGSFLDLFRTMGSGNYASDYGLFPGFDDFSSDFFNPPPPPVDYGEDNVDDAGPKRLVQSKPPKIRRKVVGALRFSTRSESLKKMVKSTSTTRRGRRNGIYKGVRMRKWGRWVAEVRQPKSRHRIWLGSYSTAEEAARAYDAAVFCLRGPSALLNFPESPPEISSAGELSPSQIQEAAVRHAHKVGVAQKSGIEGGGSIAGFTVEEDRNLLYGAYYQ</sequence>
<evidence type="ECO:0000313" key="11">
    <source>
        <dbReference type="Proteomes" id="UP000813462"/>
    </source>
</evidence>
<feature type="compositionally biased region" description="Low complexity" evidence="8">
    <location>
        <begin position="112"/>
        <end position="133"/>
    </location>
</feature>
<dbReference type="InterPro" id="IPR036955">
    <property type="entry name" value="AP2/ERF_dom_sf"/>
</dbReference>
<dbReference type="PRINTS" id="PR00367">
    <property type="entry name" value="ETHRSPELEMNT"/>
</dbReference>
<feature type="domain" description="AP2/ERF" evidence="9">
    <location>
        <begin position="242"/>
        <end position="299"/>
    </location>
</feature>
<feature type="domain" description="AP2/ERF" evidence="9">
    <location>
        <begin position="16"/>
        <end position="73"/>
    </location>
</feature>
<comment type="caution">
    <text evidence="10">The sequence shown here is derived from an EMBL/GenBank/DDBJ whole genome shotgun (WGS) entry which is preliminary data.</text>
</comment>
<keyword evidence="6" id="KW-0539">Nucleus</keyword>
<dbReference type="FunFam" id="3.30.730.10:FF:000001">
    <property type="entry name" value="Ethylene-responsive transcription factor 2"/>
    <property type="match status" value="2"/>
</dbReference>
<dbReference type="EMBL" id="JAEACU010000008">
    <property type="protein sequence ID" value="KAH7519327.1"/>
    <property type="molecule type" value="Genomic_DNA"/>
</dbReference>
<dbReference type="SMART" id="SM00380">
    <property type="entry name" value="AP2"/>
    <property type="match status" value="2"/>
</dbReference>
<evidence type="ECO:0000259" key="9">
    <source>
        <dbReference type="PROSITE" id="PS51032"/>
    </source>
</evidence>
<feature type="compositionally biased region" description="Polar residues" evidence="8">
    <location>
        <begin position="97"/>
        <end position="109"/>
    </location>
</feature>
<comment type="subcellular location">
    <subcellularLocation>
        <location evidence="1">Nucleus</location>
    </subcellularLocation>
</comment>
<keyword evidence="4" id="KW-0010">Activator</keyword>
<dbReference type="PANTHER" id="PTHR31985:SF215">
    <property type="entry name" value="OS02G0781300 PROTEIN"/>
    <property type="match status" value="1"/>
</dbReference>
<evidence type="ECO:0000256" key="2">
    <source>
        <dbReference type="ARBA" id="ARBA00023015"/>
    </source>
</evidence>
<gene>
    <name evidence="10" type="ORF">FEM48_Zijuj08G0024500</name>
</gene>
<dbReference type="GO" id="GO:0003700">
    <property type="term" value="F:DNA-binding transcription factor activity"/>
    <property type="evidence" value="ECO:0007669"/>
    <property type="project" value="InterPro"/>
</dbReference>
<keyword evidence="3" id="KW-0238">DNA-binding</keyword>
<dbReference type="CDD" id="cd00018">
    <property type="entry name" value="AP2"/>
    <property type="match status" value="2"/>
</dbReference>
<keyword evidence="2" id="KW-0805">Transcription regulation</keyword>
<accession>A0A978UWG1</accession>